<feature type="transmembrane region" description="Helical" evidence="10">
    <location>
        <begin position="136"/>
        <end position="156"/>
    </location>
</feature>
<name>A0A9P0IJ34_SPOLI</name>
<reference evidence="11" key="1">
    <citation type="submission" date="2022-02" db="EMBL/GenBank/DDBJ databases">
        <authorList>
            <person name="King R."/>
        </authorList>
    </citation>
    <scope>NUCLEOTIDE SEQUENCE</scope>
</reference>
<dbReference type="PANTHER" id="PTHR21137:SF35">
    <property type="entry name" value="ODORANT RECEPTOR 19A-RELATED"/>
    <property type="match status" value="1"/>
</dbReference>
<proteinExistence type="predicted"/>
<evidence type="ECO:0000313" key="11">
    <source>
        <dbReference type="EMBL" id="CAH1645950.1"/>
    </source>
</evidence>
<dbReference type="PANTHER" id="PTHR21137">
    <property type="entry name" value="ODORANT RECEPTOR"/>
    <property type="match status" value="1"/>
</dbReference>
<evidence type="ECO:0000313" key="12">
    <source>
        <dbReference type="Proteomes" id="UP001153321"/>
    </source>
</evidence>
<evidence type="ECO:0000256" key="7">
    <source>
        <dbReference type="ARBA" id="ARBA00023136"/>
    </source>
</evidence>
<evidence type="ECO:0000256" key="6">
    <source>
        <dbReference type="ARBA" id="ARBA00022989"/>
    </source>
</evidence>
<feature type="transmembrane region" description="Helical" evidence="10">
    <location>
        <begin position="401"/>
        <end position="419"/>
    </location>
</feature>
<keyword evidence="4 10" id="KW-0812">Transmembrane</keyword>
<keyword evidence="2" id="KW-1003">Cell membrane</keyword>
<evidence type="ECO:0000256" key="2">
    <source>
        <dbReference type="ARBA" id="ARBA00022475"/>
    </source>
</evidence>
<dbReference type="InterPro" id="IPR004117">
    <property type="entry name" value="7tm6_olfct_rcpt"/>
</dbReference>
<feature type="transmembrane region" description="Helical" evidence="10">
    <location>
        <begin position="294"/>
        <end position="312"/>
    </location>
</feature>
<feature type="transmembrane region" description="Helical" evidence="10">
    <location>
        <begin position="440"/>
        <end position="461"/>
    </location>
</feature>
<keyword evidence="3" id="KW-0716">Sensory transduction</keyword>
<feature type="transmembrane region" description="Helical" evidence="10">
    <location>
        <begin position="266"/>
        <end position="288"/>
    </location>
</feature>
<organism evidence="11 12">
    <name type="scientific">Spodoptera littoralis</name>
    <name type="common">Egyptian cotton leafworm</name>
    <dbReference type="NCBI Taxonomy" id="7109"/>
    <lineage>
        <taxon>Eukaryota</taxon>
        <taxon>Metazoa</taxon>
        <taxon>Ecdysozoa</taxon>
        <taxon>Arthropoda</taxon>
        <taxon>Hexapoda</taxon>
        <taxon>Insecta</taxon>
        <taxon>Pterygota</taxon>
        <taxon>Neoptera</taxon>
        <taxon>Endopterygota</taxon>
        <taxon>Lepidoptera</taxon>
        <taxon>Glossata</taxon>
        <taxon>Ditrysia</taxon>
        <taxon>Noctuoidea</taxon>
        <taxon>Noctuidae</taxon>
        <taxon>Amphipyrinae</taxon>
        <taxon>Spodoptera</taxon>
    </lineage>
</organism>
<dbReference type="GO" id="GO:0007165">
    <property type="term" value="P:signal transduction"/>
    <property type="evidence" value="ECO:0007669"/>
    <property type="project" value="UniProtKB-KW"/>
</dbReference>
<comment type="subcellular location">
    <subcellularLocation>
        <location evidence="1">Cell membrane</location>
        <topology evidence="1">Multi-pass membrane protein</topology>
    </subcellularLocation>
</comment>
<gene>
    <name evidence="11" type="ORF">SPLIT_LOCUS11302</name>
</gene>
<keyword evidence="6 10" id="KW-1133">Transmembrane helix</keyword>
<keyword evidence="9" id="KW-0807">Transducer</keyword>
<evidence type="ECO:0000256" key="4">
    <source>
        <dbReference type="ARBA" id="ARBA00022692"/>
    </source>
</evidence>
<keyword evidence="5" id="KW-0552">Olfaction</keyword>
<evidence type="ECO:0000256" key="8">
    <source>
        <dbReference type="ARBA" id="ARBA00023170"/>
    </source>
</evidence>
<keyword evidence="7 10" id="KW-0472">Membrane</keyword>
<sequence>MVNTFRGRLLNIRDRLKQNSCVNLVWLINFLPNLAGFPLLSQKFKFFFWIVHTILLFYVYLLGTAMYQTYFAEDFVDSINSFFNISVFILIGNDSWWLISKRNDLNDLLKMVKKNDDLIIESGRFQDVHQKLMKSIKIIVIMCYMFHFVNDVMIFIPSRTIGMDDFSTVSCVGMEPLTSSPNRQACMVVLALQELTAIVAVCSYDVALLFLFSHTTAVFQILYQDMTEFANISKSHETYYVVEDRLKNIVFRHVLALHTVRKLEDIYSVAIGIGFGLDAISMCLFFVLPLDVCLNFAPLIYHSLFIFFLYCFQGQRLTTASEKFEMAVYCCGWENLRVKERRQVLLMLKQAQKPVIVYAARVIPIPWFWYIHMFLLFYVYAVGNFWYQWKFAHGAGDFIKSYVNISIIVIIGNNSVWFVKQREICMTILTLQEFTINIVALNYQALLLFLIAHTAAMYQMMAYEMMALNDYKKENLGQVKKKLSSLIERHCLTLDVVDNLRSLYSVPLGVNFAVDKFCGGVCKGGVLLWLGEFWLKGEEAGIRYASSVSEAGGTSGS</sequence>
<dbReference type="GO" id="GO:0005549">
    <property type="term" value="F:odorant binding"/>
    <property type="evidence" value="ECO:0007669"/>
    <property type="project" value="InterPro"/>
</dbReference>
<evidence type="ECO:0000256" key="9">
    <source>
        <dbReference type="ARBA" id="ARBA00023224"/>
    </source>
</evidence>
<dbReference type="EMBL" id="LR824538">
    <property type="protein sequence ID" value="CAH1645950.1"/>
    <property type="molecule type" value="Genomic_DNA"/>
</dbReference>
<keyword evidence="8" id="KW-0675">Receptor</keyword>
<protein>
    <recommendedName>
        <fullName evidence="13">Odorant receptor</fullName>
    </recommendedName>
</protein>
<evidence type="ECO:0000256" key="10">
    <source>
        <dbReference type="SAM" id="Phobius"/>
    </source>
</evidence>
<accession>A0A9P0IJ34</accession>
<evidence type="ECO:0000256" key="3">
    <source>
        <dbReference type="ARBA" id="ARBA00022606"/>
    </source>
</evidence>
<dbReference type="AlphaFoldDB" id="A0A9P0IJ34"/>
<feature type="transmembrane region" description="Helical" evidence="10">
    <location>
        <begin position="355"/>
        <end position="381"/>
    </location>
</feature>
<feature type="transmembrane region" description="Helical" evidence="10">
    <location>
        <begin position="46"/>
        <end position="67"/>
    </location>
</feature>
<dbReference type="Pfam" id="PF02949">
    <property type="entry name" value="7tm_6"/>
    <property type="match status" value="1"/>
</dbReference>
<evidence type="ECO:0000256" key="1">
    <source>
        <dbReference type="ARBA" id="ARBA00004651"/>
    </source>
</evidence>
<dbReference type="Proteomes" id="UP001153321">
    <property type="component" value="Chromosome 7"/>
</dbReference>
<dbReference type="GO" id="GO:0004984">
    <property type="term" value="F:olfactory receptor activity"/>
    <property type="evidence" value="ECO:0007669"/>
    <property type="project" value="InterPro"/>
</dbReference>
<keyword evidence="12" id="KW-1185">Reference proteome</keyword>
<feature type="transmembrane region" description="Helical" evidence="10">
    <location>
        <begin position="79"/>
        <end position="99"/>
    </location>
</feature>
<evidence type="ECO:0008006" key="13">
    <source>
        <dbReference type="Google" id="ProtNLM"/>
    </source>
</evidence>
<evidence type="ECO:0000256" key="5">
    <source>
        <dbReference type="ARBA" id="ARBA00022725"/>
    </source>
</evidence>
<dbReference type="GO" id="GO:0005886">
    <property type="term" value="C:plasma membrane"/>
    <property type="evidence" value="ECO:0007669"/>
    <property type="project" value="UniProtKB-SubCell"/>
</dbReference>